<reference evidence="1 3" key="1">
    <citation type="journal article" date="2008" name="Science">
        <title>The Physcomitrella genome reveals evolutionary insights into the conquest of land by plants.</title>
        <authorList>
            <person name="Rensing S."/>
            <person name="Lang D."/>
            <person name="Zimmer A."/>
            <person name="Terry A."/>
            <person name="Salamov A."/>
            <person name="Shapiro H."/>
            <person name="Nishiyama T."/>
            <person name="Perroud P.-F."/>
            <person name="Lindquist E."/>
            <person name="Kamisugi Y."/>
            <person name="Tanahashi T."/>
            <person name="Sakakibara K."/>
            <person name="Fujita T."/>
            <person name="Oishi K."/>
            <person name="Shin-I T."/>
            <person name="Kuroki Y."/>
            <person name="Toyoda A."/>
            <person name="Suzuki Y."/>
            <person name="Hashimoto A."/>
            <person name="Yamaguchi K."/>
            <person name="Sugano A."/>
            <person name="Kohara Y."/>
            <person name="Fujiyama A."/>
            <person name="Anterola A."/>
            <person name="Aoki S."/>
            <person name="Ashton N."/>
            <person name="Barbazuk W.B."/>
            <person name="Barker E."/>
            <person name="Bennetzen J."/>
            <person name="Bezanilla M."/>
            <person name="Blankenship R."/>
            <person name="Cho S.H."/>
            <person name="Dutcher S."/>
            <person name="Estelle M."/>
            <person name="Fawcett J.A."/>
            <person name="Gundlach H."/>
            <person name="Hanada K."/>
            <person name="Heyl A."/>
            <person name="Hicks K.A."/>
            <person name="Hugh J."/>
            <person name="Lohr M."/>
            <person name="Mayer K."/>
            <person name="Melkozernov A."/>
            <person name="Murata T."/>
            <person name="Nelson D."/>
            <person name="Pils B."/>
            <person name="Prigge M."/>
            <person name="Reiss B."/>
            <person name="Renner T."/>
            <person name="Rombauts S."/>
            <person name="Rushton P."/>
            <person name="Sanderfoot A."/>
            <person name="Schween G."/>
            <person name="Shiu S.-H."/>
            <person name="Stueber K."/>
            <person name="Theodoulou F.L."/>
            <person name="Tu H."/>
            <person name="Van de Peer Y."/>
            <person name="Verrier P.J."/>
            <person name="Waters E."/>
            <person name="Wood A."/>
            <person name="Yang L."/>
            <person name="Cove D."/>
            <person name="Cuming A."/>
            <person name="Hasebe M."/>
            <person name="Lucas S."/>
            <person name="Mishler D.B."/>
            <person name="Reski R."/>
            <person name="Grigoriev I."/>
            <person name="Quatrano R.S."/>
            <person name="Boore J.L."/>
        </authorList>
    </citation>
    <scope>NUCLEOTIDE SEQUENCE [LARGE SCALE GENOMIC DNA]</scope>
    <source>
        <strain evidence="2 3">cv. Gransden 2004</strain>
    </source>
</reference>
<reference evidence="2" key="3">
    <citation type="submission" date="2020-12" db="UniProtKB">
        <authorList>
            <consortium name="EnsemblPlants"/>
        </authorList>
    </citation>
    <scope>IDENTIFICATION</scope>
</reference>
<gene>
    <name evidence="1" type="ORF">PHYPA_005117</name>
</gene>
<dbReference type="EnsemblPlants" id="Pp3c3_29340V3.2">
    <property type="protein sequence ID" value="Pp3c3_29340V3.2"/>
    <property type="gene ID" value="Pp3c3_29340"/>
</dbReference>
<evidence type="ECO:0000313" key="3">
    <source>
        <dbReference type="Proteomes" id="UP000006727"/>
    </source>
</evidence>
<dbReference type="Gramene" id="Pp3c3_29340V3.1">
    <property type="protein sequence ID" value="Pp3c3_29340V3.1"/>
    <property type="gene ID" value="Pp3c3_29340"/>
</dbReference>
<reference evidence="1 3" key="2">
    <citation type="journal article" date="2018" name="Plant J.">
        <title>The Physcomitrella patens chromosome-scale assembly reveals moss genome structure and evolution.</title>
        <authorList>
            <person name="Lang D."/>
            <person name="Ullrich K.K."/>
            <person name="Murat F."/>
            <person name="Fuchs J."/>
            <person name="Jenkins J."/>
            <person name="Haas F.B."/>
            <person name="Piednoel M."/>
            <person name="Gundlach H."/>
            <person name="Van Bel M."/>
            <person name="Meyberg R."/>
            <person name="Vives C."/>
            <person name="Morata J."/>
            <person name="Symeonidi A."/>
            <person name="Hiss M."/>
            <person name="Muchero W."/>
            <person name="Kamisugi Y."/>
            <person name="Saleh O."/>
            <person name="Blanc G."/>
            <person name="Decker E.L."/>
            <person name="van Gessel N."/>
            <person name="Grimwood J."/>
            <person name="Hayes R.D."/>
            <person name="Graham S.W."/>
            <person name="Gunter L.E."/>
            <person name="McDaniel S.F."/>
            <person name="Hoernstein S.N.W."/>
            <person name="Larsson A."/>
            <person name="Li F.W."/>
            <person name="Perroud P.F."/>
            <person name="Phillips J."/>
            <person name="Ranjan P."/>
            <person name="Rokshar D.S."/>
            <person name="Rothfels C.J."/>
            <person name="Schneider L."/>
            <person name="Shu S."/>
            <person name="Stevenson D.W."/>
            <person name="Thummler F."/>
            <person name="Tillich M."/>
            <person name="Villarreal Aguilar J.C."/>
            <person name="Widiez T."/>
            <person name="Wong G.K."/>
            <person name="Wymore A."/>
            <person name="Zhang Y."/>
            <person name="Zimmer A.D."/>
            <person name="Quatrano R.S."/>
            <person name="Mayer K.F.X."/>
            <person name="Goodstein D."/>
            <person name="Casacuberta J.M."/>
            <person name="Vandepoele K."/>
            <person name="Reski R."/>
            <person name="Cuming A.C."/>
            <person name="Tuskan G.A."/>
            <person name="Maumus F."/>
            <person name="Salse J."/>
            <person name="Schmutz J."/>
            <person name="Rensing S.A."/>
        </authorList>
    </citation>
    <scope>NUCLEOTIDE SEQUENCE [LARGE SCALE GENOMIC DNA]</scope>
    <source>
        <strain evidence="2 3">cv. Gransden 2004</strain>
    </source>
</reference>
<dbReference type="EnsemblPlants" id="Pp3c3_29340V3.1">
    <property type="protein sequence ID" value="Pp3c3_29340V3.1"/>
    <property type="gene ID" value="Pp3c3_29340"/>
</dbReference>
<proteinExistence type="predicted"/>
<evidence type="ECO:0000313" key="1">
    <source>
        <dbReference type="EMBL" id="PNR58122.1"/>
    </source>
</evidence>
<accession>A0A2K1KWF7</accession>
<dbReference type="Proteomes" id="UP000006727">
    <property type="component" value="Chromosome 3"/>
</dbReference>
<dbReference type="EMBL" id="ABEU02000003">
    <property type="protein sequence ID" value="PNR58122.1"/>
    <property type="molecule type" value="Genomic_DNA"/>
</dbReference>
<dbReference type="InParanoid" id="A0A2K1KWF7"/>
<evidence type="ECO:0000313" key="2">
    <source>
        <dbReference type="EnsemblPlants" id="Pp3c3_29340V3.1"/>
    </source>
</evidence>
<dbReference type="Gramene" id="Pp3c3_29340V3.2">
    <property type="protein sequence ID" value="Pp3c3_29340V3.2"/>
    <property type="gene ID" value="Pp3c3_29340"/>
</dbReference>
<sequence length="66" mass="7667">MVMENRTLRLYFSLLKKLSAWGFNVMRCEHSTDVVEALKEQKQDAEANWMVDQASSPKIIARPLKI</sequence>
<name>A0A2K1KWF7_PHYPA</name>
<keyword evidence="3" id="KW-1185">Reference proteome</keyword>
<organism evidence="1">
    <name type="scientific">Physcomitrium patens</name>
    <name type="common">Spreading-leaved earth moss</name>
    <name type="synonym">Physcomitrella patens</name>
    <dbReference type="NCBI Taxonomy" id="3218"/>
    <lineage>
        <taxon>Eukaryota</taxon>
        <taxon>Viridiplantae</taxon>
        <taxon>Streptophyta</taxon>
        <taxon>Embryophyta</taxon>
        <taxon>Bryophyta</taxon>
        <taxon>Bryophytina</taxon>
        <taxon>Bryopsida</taxon>
        <taxon>Funariidae</taxon>
        <taxon>Funariales</taxon>
        <taxon>Funariaceae</taxon>
        <taxon>Physcomitrium</taxon>
    </lineage>
</organism>
<protein>
    <submittedName>
        <fullName evidence="1 2">Uncharacterized protein</fullName>
    </submittedName>
</protein>
<dbReference type="AlphaFoldDB" id="A0A2K1KWF7"/>